<dbReference type="InterPro" id="IPR009057">
    <property type="entry name" value="Homeodomain-like_sf"/>
</dbReference>
<dbReference type="GO" id="GO:0003700">
    <property type="term" value="F:DNA-binding transcription factor activity"/>
    <property type="evidence" value="ECO:0007669"/>
    <property type="project" value="TreeGrafter"/>
</dbReference>
<dbReference type="Gene3D" id="1.10.357.10">
    <property type="entry name" value="Tetracycline Repressor, domain 2"/>
    <property type="match status" value="1"/>
</dbReference>
<dbReference type="EMBL" id="VDDC01000013">
    <property type="protein sequence ID" value="TNH39766.1"/>
    <property type="molecule type" value="Genomic_DNA"/>
</dbReference>
<evidence type="ECO:0000313" key="6">
    <source>
        <dbReference type="EMBL" id="TNH39766.1"/>
    </source>
</evidence>
<keyword evidence="3" id="KW-0804">Transcription</keyword>
<feature type="DNA-binding region" description="H-T-H motif" evidence="4">
    <location>
        <begin position="53"/>
        <end position="72"/>
    </location>
</feature>
<dbReference type="PANTHER" id="PTHR30055">
    <property type="entry name" value="HTH-TYPE TRANSCRIPTIONAL REGULATOR RUTR"/>
    <property type="match status" value="1"/>
</dbReference>
<dbReference type="InterPro" id="IPR050109">
    <property type="entry name" value="HTH-type_TetR-like_transc_reg"/>
</dbReference>
<evidence type="ECO:0000313" key="7">
    <source>
        <dbReference type="Proteomes" id="UP000304880"/>
    </source>
</evidence>
<keyword evidence="7" id="KW-1185">Reference proteome</keyword>
<evidence type="ECO:0000259" key="5">
    <source>
        <dbReference type="PROSITE" id="PS50977"/>
    </source>
</evidence>
<dbReference type="Pfam" id="PF00440">
    <property type="entry name" value="TetR_N"/>
    <property type="match status" value="1"/>
</dbReference>
<feature type="domain" description="HTH tetR-type" evidence="5">
    <location>
        <begin position="30"/>
        <end position="90"/>
    </location>
</feature>
<keyword evidence="2 4" id="KW-0238">DNA-binding</keyword>
<dbReference type="GO" id="GO:0000976">
    <property type="term" value="F:transcription cis-regulatory region binding"/>
    <property type="evidence" value="ECO:0007669"/>
    <property type="project" value="TreeGrafter"/>
</dbReference>
<dbReference type="PANTHER" id="PTHR30055:SF234">
    <property type="entry name" value="HTH-TYPE TRANSCRIPTIONAL REGULATOR BETI"/>
    <property type="match status" value="1"/>
</dbReference>
<proteinExistence type="predicted"/>
<name>A0A5C4R6Y9_9RHOB</name>
<dbReference type="AlphaFoldDB" id="A0A5C4R6Y9"/>
<evidence type="ECO:0000256" key="2">
    <source>
        <dbReference type="ARBA" id="ARBA00023125"/>
    </source>
</evidence>
<protein>
    <submittedName>
        <fullName evidence="6">TetR family transcriptional regulator</fullName>
    </submittedName>
</protein>
<sequence length="212" mass="23734">MFLRTMQCLLRLHEETAPKMTSNLRDRRRQQTAREIQLAALRLSIRSGYAAVTTDSIAAEAGISPRTFFNYYANKQAAVLGMPPQLEPCTADWIVTSKGALIDDLALLLGRMLELKDLDRQVVRMIEQVWDTTPELMAVFRNSMDNIALTIGGLLHARLGPDRQAEAMLIAELATHALSHAVRTWAGDETMTESDIPDMLRQQMRQVGALLT</sequence>
<evidence type="ECO:0000256" key="4">
    <source>
        <dbReference type="PROSITE-ProRule" id="PRU00335"/>
    </source>
</evidence>
<keyword evidence="1" id="KW-0805">Transcription regulation</keyword>
<evidence type="ECO:0000256" key="3">
    <source>
        <dbReference type="ARBA" id="ARBA00023163"/>
    </source>
</evidence>
<dbReference type="SUPFAM" id="SSF46689">
    <property type="entry name" value="Homeodomain-like"/>
    <property type="match status" value="1"/>
</dbReference>
<comment type="caution">
    <text evidence="6">The sequence shown here is derived from an EMBL/GenBank/DDBJ whole genome shotgun (WGS) entry which is preliminary data.</text>
</comment>
<accession>A0A5C4R6Y9</accession>
<evidence type="ECO:0000256" key="1">
    <source>
        <dbReference type="ARBA" id="ARBA00023015"/>
    </source>
</evidence>
<dbReference type="PROSITE" id="PS50977">
    <property type="entry name" value="HTH_TETR_2"/>
    <property type="match status" value="1"/>
</dbReference>
<gene>
    <name evidence="6" type="ORF">FHD67_08670</name>
</gene>
<dbReference type="InterPro" id="IPR001647">
    <property type="entry name" value="HTH_TetR"/>
</dbReference>
<organism evidence="6 7">
    <name type="scientific">Paracoccus haeundaensis</name>
    <dbReference type="NCBI Taxonomy" id="225362"/>
    <lineage>
        <taxon>Bacteria</taxon>
        <taxon>Pseudomonadati</taxon>
        <taxon>Pseudomonadota</taxon>
        <taxon>Alphaproteobacteria</taxon>
        <taxon>Rhodobacterales</taxon>
        <taxon>Paracoccaceae</taxon>
        <taxon>Paracoccus</taxon>
    </lineage>
</organism>
<reference evidence="6 7" key="1">
    <citation type="submission" date="2019-06" db="EMBL/GenBank/DDBJ databases">
        <authorList>
            <person name="Li J."/>
        </authorList>
    </citation>
    <scope>NUCLEOTIDE SEQUENCE [LARGE SCALE GENOMIC DNA]</scope>
    <source>
        <strain evidence="6 7">CGMCC 1.8012</strain>
    </source>
</reference>
<dbReference type="Proteomes" id="UP000304880">
    <property type="component" value="Unassembled WGS sequence"/>
</dbReference>